<protein>
    <recommendedName>
        <fullName evidence="6">Phosphoglycerate mutase-like protein</fullName>
    </recommendedName>
</protein>
<dbReference type="SUPFAM" id="SSF53254">
    <property type="entry name" value="Phosphoglycerate mutase-like"/>
    <property type="match status" value="1"/>
</dbReference>
<dbReference type="GO" id="GO:0005829">
    <property type="term" value="C:cytosol"/>
    <property type="evidence" value="ECO:0007669"/>
    <property type="project" value="TreeGrafter"/>
</dbReference>
<evidence type="ECO:0008006" key="6">
    <source>
        <dbReference type="Google" id="ProtNLM"/>
    </source>
</evidence>
<dbReference type="GO" id="GO:0045820">
    <property type="term" value="P:negative regulation of glycolytic process"/>
    <property type="evidence" value="ECO:0007669"/>
    <property type="project" value="TreeGrafter"/>
</dbReference>
<evidence type="ECO:0000313" key="5">
    <source>
        <dbReference type="Proteomes" id="UP000775547"/>
    </source>
</evidence>
<evidence type="ECO:0000256" key="3">
    <source>
        <dbReference type="PIRSR" id="PIRSR613078-2"/>
    </source>
</evidence>
<dbReference type="Gene3D" id="3.40.50.1240">
    <property type="entry name" value="Phosphoglycerate mutase-like"/>
    <property type="match status" value="1"/>
</dbReference>
<dbReference type="InterPro" id="IPR051695">
    <property type="entry name" value="Phosphoglycerate_Mutase"/>
</dbReference>
<dbReference type="SMART" id="SM00855">
    <property type="entry name" value="PGAM"/>
    <property type="match status" value="1"/>
</dbReference>
<evidence type="ECO:0000256" key="1">
    <source>
        <dbReference type="ARBA" id="ARBA00022801"/>
    </source>
</evidence>
<dbReference type="PANTHER" id="PTHR46517:SF1">
    <property type="entry name" value="FRUCTOSE-2,6-BISPHOSPHATASE TIGAR"/>
    <property type="match status" value="1"/>
</dbReference>
<evidence type="ECO:0000313" key="4">
    <source>
        <dbReference type="EMBL" id="KAG5643226.1"/>
    </source>
</evidence>
<dbReference type="OrthoDB" id="354304at2759"/>
<dbReference type="InterPro" id="IPR013078">
    <property type="entry name" value="His_Pase_superF_clade-1"/>
</dbReference>
<evidence type="ECO:0000256" key="2">
    <source>
        <dbReference type="PIRSR" id="PIRSR613078-1"/>
    </source>
</evidence>
<dbReference type="AlphaFoldDB" id="A0A9P7K9B0"/>
<reference evidence="4" key="1">
    <citation type="submission" date="2020-07" db="EMBL/GenBank/DDBJ databases">
        <authorList>
            <person name="Nieuwenhuis M."/>
            <person name="Van De Peppel L.J.J."/>
        </authorList>
    </citation>
    <scope>NUCLEOTIDE SEQUENCE</scope>
    <source>
        <strain evidence="4">AP01</strain>
        <tissue evidence="4">Mycelium</tissue>
    </source>
</reference>
<feature type="binding site" evidence="3">
    <location>
        <begin position="11"/>
        <end position="18"/>
    </location>
    <ligand>
        <name>substrate</name>
    </ligand>
</feature>
<accession>A0A9P7K9B0</accession>
<comment type="caution">
    <text evidence="4">The sequence shown here is derived from an EMBL/GenBank/DDBJ whole genome shotgun (WGS) entry which is preliminary data.</text>
</comment>
<dbReference type="InterPro" id="IPR029033">
    <property type="entry name" value="His_PPase_superfam"/>
</dbReference>
<dbReference type="InterPro" id="IPR001345">
    <property type="entry name" value="PG/BPGM_mutase_AS"/>
</dbReference>
<name>A0A9P7K9B0_9AGAR</name>
<organism evidence="4 5">
    <name type="scientific">Asterophora parasitica</name>
    <dbReference type="NCBI Taxonomy" id="117018"/>
    <lineage>
        <taxon>Eukaryota</taxon>
        <taxon>Fungi</taxon>
        <taxon>Dikarya</taxon>
        <taxon>Basidiomycota</taxon>
        <taxon>Agaricomycotina</taxon>
        <taxon>Agaricomycetes</taxon>
        <taxon>Agaricomycetidae</taxon>
        <taxon>Agaricales</taxon>
        <taxon>Tricholomatineae</taxon>
        <taxon>Lyophyllaceae</taxon>
        <taxon>Asterophora</taxon>
    </lineage>
</organism>
<dbReference type="EMBL" id="JABCKV010000126">
    <property type="protein sequence ID" value="KAG5643226.1"/>
    <property type="molecule type" value="Genomic_DNA"/>
</dbReference>
<sequence length="222" mass="24385">MTILARVYLVRHGETNENRNKIIQGQLDTSLNRLGREQARLVGEALKSIPFEIAFSSDLSRAAKTAEAILAHHPHLTLQKQVELRERHMGEMQGKVWRQGQQASGTDRTIESAAFFAARAETWWIKYILDGTAPLPENREAFHILAVTHGGFIGTLVRSLVQGKKAVYAPGVVVERCLNSSVTIVEVNDGRQGVVIQGGDVSHLKGLEDGVETNVDDTAGQI</sequence>
<gene>
    <name evidence="4" type="ORF">DXG03_001310</name>
</gene>
<dbReference type="CDD" id="cd07067">
    <property type="entry name" value="HP_PGM_like"/>
    <property type="match status" value="1"/>
</dbReference>
<feature type="active site" description="Proton donor/acceptor" evidence="2">
    <location>
        <position position="86"/>
    </location>
</feature>
<keyword evidence="5" id="KW-1185">Reference proteome</keyword>
<dbReference type="PROSITE" id="PS00175">
    <property type="entry name" value="PG_MUTASE"/>
    <property type="match status" value="1"/>
</dbReference>
<dbReference type="Proteomes" id="UP000775547">
    <property type="component" value="Unassembled WGS sequence"/>
</dbReference>
<keyword evidence="1" id="KW-0378">Hydrolase</keyword>
<dbReference type="PANTHER" id="PTHR46517">
    <property type="entry name" value="FRUCTOSE-2,6-BISPHOSPHATASE TIGAR"/>
    <property type="match status" value="1"/>
</dbReference>
<feature type="active site" description="Tele-phosphohistidine intermediate" evidence="2">
    <location>
        <position position="12"/>
    </location>
</feature>
<feature type="binding site" evidence="3">
    <location>
        <position position="61"/>
    </location>
    <ligand>
        <name>substrate</name>
    </ligand>
</feature>
<dbReference type="GO" id="GO:0043456">
    <property type="term" value="P:regulation of pentose-phosphate shunt"/>
    <property type="evidence" value="ECO:0007669"/>
    <property type="project" value="TreeGrafter"/>
</dbReference>
<proteinExistence type="predicted"/>
<dbReference type="GO" id="GO:0004331">
    <property type="term" value="F:fructose-2,6-bisphosphate 2-phosphatase activity"/>
    <property type="evidence" value="ECO:0007669"/>
    <property type="project" value="TreeGrafter"/>
</dbReference>
<reference evidence="4" key="2">
    <citation type="submission" date="2021-10" db="EMBL/GenBank/DDBJ databases">
        <title>Phylogenomics reveals ancestral predisposition of the termite-cultivated fungus Termitomyces towards a domesticated lifestyle.</title>
        <authorList>
            <person name="Auxier B."/>
            <person name="Grum-Grzhimaylo A."/>
            <person name="Cardenas M.E."/>
            <person name="Lodge J.D."/>
            <person name="Laessoe T."/>
            <person name="Pedersen O."/>
            <person name="Smith M.E."/>
            <person name="Kuyper T.W."/>
            <person name="Franco-Molano E.A."/>
            <person name="Baroni T.J."/>
            <person name="Aanen D.K."/>
        </authorList>
    </citation>
    <scope>NUCLEOTIDE SEQUENCE</scope>
    <source>
        <strain evidence="4">AP01</strain>
        <tissue evidence="4">Mycelium</tissue>
    </source>
</reference>
<dbReference type="Pfam" id="PF00300">
    <property type="entry name" value="His_Phos_1"/>
    <property type="match status" value="1"/>
</dbReference>